<organism evidence="2 3">
    <name type="scientific">Aquisalinus flavus</name>
    <dbReference type="NCBI Taxonomy" id="1526572"/>
    <lineage>
        <taxon>Bacteria</taxon>
        <taxon>Pseudomonadati</taxon>
        <taxon>Pseudomonadota</taxon>
        <taxon>Alphaproteobacteria</taxon>
        <taxon>Parvularculales</taxon>
        <taxon>Parvularculaceae</taxon>
        <taxon>Aquisalinus</taxon>
    </lineage>
</organism>
<keyword evidence="1" id="KW-0732">Signal</keyword>
<dbReference type="Proteomes" id="UP000613582">
    <property type="component" value="Unassembled WGS sequence"/>
</dbReference>
<gene>
    <name evidence="2" type="ORF">GCM10011342_04450</name>
</gene>
<keyword evidence="3" id="KW-1185">Reference proteome</keyword>
<evidence type="ECO:0000256" key="1">
    <source>
        <dbReference type="SAM" id="SignalP"/>
    </source>
</evidence>
<evidence type="ECO:0000313" key="2">
    <source>
        <dbReference type="EMBL" id="GGC98621.1"/>
    </source>
</evidence>
<dbReference type="RefSeq" id="WP_188159663.1">
    <property type="nucleotide sequence ID" value="NZ_BMGH01000001.1"/>
</dbReference>
<name>A0A8J2V4N9_9PROT</name>
<sequence length="159" mass="16334">MTATHRATTLSMIAALMMAGTVLVAHAAQERLTAPQIKAGKWEMSIVVSQSSTSGDVTTQMPEQTNTSSQCISKDNAVLYPEFFLGAGCSFTDVSYTETGMSAGAACTSAGATLTGFLSATIRDKGDTITSYAYLGGAITETVAVSTGIDTTATYKGGC</sequence>
<proteinExistence type="predicted"/>
<reference evidence="2" key="1">
    <citation type="journal article" date="2014" name="Int. J. Syst. Evol. Microbiol.">
        <title>Complete genome sequence of Corynebacterium casei LMG S-19264T (=DSM 44701T), isolated from a smear-ripened cheese.</title>
        <authorList>
            <consortium name="US DOE Joint Genome Institute (JGI-PGF)"/>
            <person name="Walter F."/>
            <person name="Albersmeier A."/>
            <person name="Kalinowski J."/>
            <person name="Ruckert C."/>
        </authorList>
    </citation>
    <scope>NUCLEOTIDE SEQUENCE</scope>
    <source>
        <strain evidence="2">CGMCC 1.12921</strain>
    </source>
</reference>
<protein>
    <recommendedName>
        <fullName evidence="4">DUF3617 family protein</fullName>
    </recommendedName>
</protein>
<feature type="signal peptide" evidence="1">
    <location>
        <begin position="1"/>
        <end position="27"/>
    </location>
</feature>
<evidence type="ECO:0008006" key="4">
    <source>
        <dbReference type="Google" id="ProtNLM"/>
    </source>
</evidence>
<feature type="chain" id="PRO_5035166655" description="DUF3617 family protein" evidence="1">
    <location>
        <begin position="28"/>
        <end position="159"/>
    </location>
</feature>
<dbReference type="InterPro" id="IPR022061">
    <property type="entry name" value="DUF3617"/>
</dbReference>
<accession>A0A8J2V4N9</accession>
<evidence type="ECO:0000313" key="3">
    <source>
        <dbReference type="Proteomes" id="UP000613582"/>
    </source>
</evidence>
<comment type="caution">
    <text evidence="2">The sequence shown here is derived from an EMBL/GenBank/DDBJ whole genome shotgun (WGS) entry which is preliminary data.</text>
</comment>
<dbReference type="EMBL" id="BMGH01000001">
    <property type="protein sequence ID" value="GGC98621.1"/>
    <property type="molecule type" value="Genomic_DNA"/>
</dbReference>
<dbReference type="AlphaFoldDB" id="A0A8J2V4N9"/>
<reference evidence="2" key="2">
    <citation type="submission" date="2020-09" db="EMBL/GenBank/DDBJ databases">
        <authorList>
            <person name="Sun Q."/>
            <person name="Zhou Y."/>
        </authorList>
    </citation>
    <scope>NUCLEOTIDE SEQUENCE</scope>
    <source>
        <strain evidence="2">CGMCC 1.12921</strain>
    </source>
</reference>
<dbReference type="Pfam" id="PF12276">
    <property type="entry name" value="DUF3617"/>
    <property type="match status" value="1"/>
</dbReference>